<evidence type="ECO:0008006" key="4">
    <source>
        <dbReference type="Google" id="ProtNLM"/>
    </source>
</evidence>
<feature type="chain" id="PRO_5003234430" description="MetA-pathway of phenol degradation" evidence="1">
    <location>
        <begin position="23"/>
        <end position="268"/>
    </location>
</feature>
<keyword evidence="3" id="KW-1185">Reference proteome</keyword>
<dbReference type="EMBL" id="CP002481">
    <property type="protein sequence ID" value="ADW70882.1"/>
    <property type="molecule type" value="Genomic_DNA"/>
</dbReference>
<accession>E8X5Z8</accession>
<evidence type="ECO:0000313" key="2">
    <source>
        <dbReference type="EMBL" id="ADW70882.1"/>
    </source>
</evidence>
<name>E8X5Z8_GRATM</name>
<proteinExistence type="predicted"/>
<dbReference type="AlphaFoldDB" id="E8X5Z8"/>
<dbReference type="OrthoDB" id="115419at2"/>
<feature type="signal peptide" evidence="1">
    <location>
        <begin position="1"/>
        <end position="22"/>
    </location>
</feature>
<dbReference type="KEGG" id="acm:AciX9_4102"/>
<gene>
    <name evidence="2" type="ordered locus">AciX9_4102</name>
</gene>
<protein>
    <recommendedName>
        <fullName evidence="4">MetA-pathway of phenol degradation</fullName>
    </recommendedName>
</protein>
<organism evidence="3">
    <name type="scientific">Granulicella tundricola (strain ATCC BAA-1859 / DSM 23138 / MP5ACTX9)</name>
    <dbReference type="NCBI Taxonomy" id="1198114"/>
    <lineage>
        <taxon>Bacteria</taxon>
        <taxon>Pseudomonadati</taxon>
        <taxon>Acidobacteriota</taxon>
        <taxon>Terriglobia</taxon>
        <taxon>Terriglobales</taxon>
        <taxon>Acidobacteriaceae</taxon>
        <taxon>Granulicella</taxon>
    </lineage>
</organism>
<keyword evidence="1" id="KW-0732">Signal</keyword>
<dbReference type="Proteomes" id="UP000000343">
    <property type="component" value="Plasmid pACIX901"/>
</dbReference>
<dbReference type="RefSeq" id="WP_013572794.1">
    <property type="nucleotide sequence ID" value="NC_015057.1"/>
</dbReference>
<reference evidence="3" key="1">
    <citation type="submission" date="2011-01" db="EMBL/GenBank/DDBJ databases">
        <title>Complete sequence of plasmid1 of Acidobacterium sp. MP5ACTX9.</title>
        <authorList>
            <consortium name="US DOE Joint Genome Institute"/>
            <person name="Lucas S."/>
            <person name="Copeland A."/>
            <person name="Lapidus A."/>
            <person name="Cheng J.-F."/>
            <person name="Goodwin L."/>
            <person name="Pitluck S."/>
            <person name="Teshima H."/>
            <person name="Detter J.C."/>
            <person name="Han C."/>
            <person name="Tapia R."/>
            <person name="Land M."/>
            <person name="Hauser L."/>
            <person name="Kyrpides N."/>
            <person name="Ivanova N."/>
            <person name="Ovchinnikova G."/>
            <person name="Pagani I."/>
            <person name="Rawat S.R."/>
            <person name="Mannisto M."/>
            <person name="Haggblom M.M."/>
            <person name="Woyke T."/>
        </authorList>
    </citation>
    <scope>NUCLEOTIDE SEQUENCE [LARGE SCALE GENOMIC DNA]</scope>
    <source>
        <strain evidence="3">MP5ACTX9</strain>
        <plasmid evidence="3">Plasmid pACIX901</plasmid>
    </source>
</reference>
<dbReference type="HOGENOM" id="CLU_1004477_0_0_0"/>
<keyword evidence="2" id="KW-0614">Plasmid</keyword>
<evidence type="ECO:0000313" key="3">
    <source>
        <dbReference type="Proteomes" id="UP000000343"/>
    </source>
</evidence>
<geneLocation type="plasmid" evidence="2 3">
    <name>pACIX901</name>
</geneLocation>
<evidence type="ECO:0000256" key="1">
    <source>
        <dbReference type="SAM" id="SignalP"/>
    </source>
</evidence>
<sequence length="268" mass="28745">MVPRSIVFIASFSFFPSLSASAQDLNLSPSRPTIANSATIQDAGVIQVEQGYDAYPRNPPGNLQTLATSIYYTPLPRLRLDFGWSNFDHIQQDVGAANGVGTITIGGKVELKKEDYHRPAPGIAVQYEAELPTASGTALQNYGQQAVFLINHHYGKDGNIDVMLNGSIVQANCQTQAGCSYGGQQSLALSFHTSKITRVYAEVFGQNNSESNTPPGTYLFGGFYHQFNDAFGIDGGLRFGVSNDSARIGTTVGLVFGKRVHGGSKPKS</sequence>